<dbReference type="EMBL" id="JALLPB020000632">
    <property type="protein sequence ID" value="KAL3807397.1"/>
    <property type="molecule type" value="Genomic_DNA"/>
</dbReference>
<feature type="compositionally biased region" description="Basic and acidic residues" evidence="1">
    <location>
        <begin position="78"/>
        <end position="95"/>
    </location>
</feature>
<evidence type="ECO:0000313" key="3">
    <source>
        <dbReference type="Proteomes" id="UP001530377"/>
    </source>
</evidence>
<sequence>MTTGFSMAATWLENISGNPNDTVAKKDKAKDPILKDIRAMMDVETRERGAVESLPPPRHDQGRAPMHLQQQPKPKFVAHKDPVKGKNKKGKESPTSDRLGGNHMA</sequence>
<keyword evidence="3" id="KW-1185">Reference proteome</keyword>
<evidence type="ECO:0000313" key="2">
    <source>
        <dbReference type="EMBL" id="KAL3807397.1"/>
    </source>
</evidence>
<dbReference type="AlphaFoldDB" id="A0ABD3R4Z0"/>
<reference evidence="2 3" key="1">
    <citation type="submission" date="2024-10" db="EMBL/GenBank/DDBJ databases">
        <title>Updated reference genomes for cyclostephanoid diatoms.</title>
        <authorList>
            <person name="Roberts W.R."/>
            <person name="Alverson A.J."/>
        </authorList>
    </citation>
    <scope>NUCLEOTIDE SEQUENCE [LARGE SCALE GENOMIC DNA]</scope>
    <source>
        <strain evidence="2 3">AJA228-03</strain>
    </source>
</reference>
<organism evidence="2 3">
    <name type="scientific">Cyclostephanos tholiformis</name>
    <dbReference type="NCBI Taxonomy" id="382380"/>
    <lineage>
        <taxon>Eukaryota</taxon>
        <taxon>Sar</taxon>
        <taxon>Stramenopiles</taxon>
        <taxon>Ochrophyta</taxon>
        <taxon>Bacillariophyta</taxon>
        <taxon>Coscinodiscophyceae</taxon>
        <taxon>Thalassiosirophycidae</taxon>
        <taxon>Stephanodiscales</taxon>
        <taxon>Stephanodiscaceae</taxon>
        <taxon>Cyclostephanos</taxon>
    </lineage>
</organism>
<dbReference type="Proteomes" id="UP001530377">
    <property type="component" value="Unassembled WGS sequence"/>
</dbReference>
<comment type="caution">
    <text evidence="2">The sequence shown here is derived from an EMBL/GenBank/DDBJ whole genome shotgun (WGS) entry which is preliminary data.</text>
</comment>
<protein>
    <submittedName>
        <fullName evidence="2">Uncharacterized protein</fullName>
    </submittedName>
</protein>
<gene>
    <name evidence="2" type="ORF">ACHAXA_006665</name>
</gene>
<name>A0ABD3R4Z0_9STRA</name>
<proteinExistence type="predicted"/>
<accession>A0ABD3R4Z0</accession>
<feature type="region of interest" description="Disordered" evidence="1">
    <location>
        <begin position="46"/>
        <end position="105"/>
    </location>
</feature>
<evidence type="ECO:0000256" key="1">
    <source>
        <dbReference type="SAM" id="MobiDB-lite"/>
    </source>
</evidence>